<accession>A0AA38XB40</accession>
<sequence>MADQGDSPVVASSSAPGKRKADEIEAPAMQAPTKMLEIVPDADVTFNVGTGKDALQIKVSGAALGWASPVFKTLLSSQFIEAQTKTIESELSTLKDLNLPDTDPQVFIQFCNIIHHRPVKLDELTGGQVADLALLGDMRQAFHTLQPWIEIRCKSIRSSLSRKIGFYPSKFIDFSSDPPMVAENETRFSAADLIELSALCSWGNTFEYATRHYMAHYPTEIGADNRETHSLPSIMNKYGDSIYGQYSTCSYTGEPTVNCGLDVIAQSYKEYIDSFLTDVYSCINEEIGLARHWNDRETCKAAKYGMLHILLRDHGITPMNSGEPRSLVATLGVVSKVVEVLRSYRNVEMTKPCSRTTKRNNAGGGTRKPCEYCERKFADDLDYIVSRHSRRLPGVCLSCFRAGKDDVFVDRPAIGYRRHKCGDE</sequence>
<feature type="domain" description="BTB" evidence="2">
    <location>
        <begin position="42"/>
        <end position="123"/>
    </location>
</feature>
<organism evidence="3 4">
    <name type="scientific">Cladophialophora chaetospira</name>
    <dbReference type="NCBI Taxonomy" id="386627"/>
    <lineage>
        <taxon>Eukaryota</taxon>
        <taxon>Fungi</taxon>
        <taxon>Dikarya</taxon>
        <taxon>Ascomycota</taxon>
        <taxon>Pezizomycotina</taxon>
        <taxon>Eurotiomycetes</taxon>
        <taxon>Chaetothyriomycetidae</taxon>
        <taxon>Chaetothyriales</taxon>
        <taxon>Herpotrichiellaceae</taxon>
        <taxon>Cladophialophora</taxon>
    </lineage>
</organism>
<dbReference type="EMBL" id="JAPDRK010000007">
    <property type="protein sequence ID" value="KAJ9610210.1"/>
    <property type="molecule type" value="Genomic_DNA"/>
</dbReference>
<protein>
    <recommendedName>
        <fullName evidence="2">BTB domain-containing protein</fullName>
    </recommendedName>
</protein>
<name>A0AA38XB40_9EURO</name>
<evidence type="ECO:0000259" key="2">
    <source>
        <dbReference type="PROSITE" id="PS50097"/>
    </source>
</evidence>
<dbReference type="InterPro" id="IPR000210">
    <property type="entry name" value="BTB/POZ_dom"/>
</dbReference>
<evidence type="ECO:0000313" key="3">
    <source>
        <dbReference type="EMBL" id="KAJ9610210.1"/>
    </source>
</evidence>
<gene>
    <name evidence="3" type="ORF">H2200_004987</name>
</gene>
<comment type="caution">
    <text evidence="3">The sequence shown here is derived from an EMBL/GenBank/DDBJ whole genome shotgun (WGS) entry which is preliminary data.</text>
</comment>
<dbReference type="Proteomes" id="UP001172673">
    <property type="component" value="Unassembled WGS sequence"/>
</dbReference>
<proteinExistence type="predicted"/>
<dbReference type="Gene3D" id="3.30.710.10">
    <property type="entry name" value="Potassium Channel Kv1.1, Chain A"/>
    <property type="match status" value="1"/>
</dbReference>
<dbReference type="AlphaFoldDB" id="A0AA38XB40"/>
<reference evidence="3" key="1">
    <citation type="submission" date="2022-10" db="EMBL/GenBank/DDBJ databases">
        <title>Culturing micro-colonial fungi from biological soil crusts in the Mojave desert and describing Neophaeococcomyces mojavensis, and introducing the new genera and species Taxawa tesnikishii.</title>
        <authorList>
            <person name="Kurbessoian T."/>
            <person name="Stajich J.E."/>
        </authorList>
    </citation>
    <scope>NUCLEOTIDE SEQUENCE</scope>
    <source>
        <strain evidence="3">TK_41</strain>
    </source>
</reference>
<dbReference type="SUPFAM" id="SSF54695">
    <property type="entry name" value="POZ domain"/>
    <property type="match status" value="1"/>
</dbReference>
<dbReference type="InterPro" id="IPR011333">
    <property type="entry name" value="SKP1/BTB/POZ_sf"/>
</dbReference>
<feature type="region of interest" description="Disordered" evidence="1">
    <location>
        <begin position="1"/>
        <end position="24"/>
    </location>
</feature>
<dbReference type="PROSITE" id="PS50097">
    <property type="entry name" value="BTB"/>
    <property type="match status" value="1"/>
</dbReference>
<evidence type="ECO:0000256" key="1">
    <source>
        <dbReference type="SAM" id="MobiDB-lite"/>
    </source>
</evidence>
<keyword evidence="4" id="KW-1185">Reference proteome</keyword>
<evidence type="ECO:0000313" key="4">
    <source>
        <dbReference type="Proteomes" id="UP001172673"/>
    </source>
</evidence>
<dbReference type="CDD" id="cd18186">
    <property type="entry name" value="BTB_POZ_ZBTB_KLHL-like"/>
    <property type="match status" value="1"/>
</dbReference>